<dbReference type="AlphaFoldDB" id="A0A9J7BLZ7"/>
<protein>
    <recommendedName>
        <fullName evidence="4">DUF2066 domain-containing protein</fullName>
    </recommendedName>
</protein>
<organism evidence="2 3">
    <name type="scientific">Occallatibacter riparius</name>
    <dbReference type="NCBI Taxonomy" id="1002689"/>
    <lineage>
        <taxon>Bacteria</taxon>
        <taxon>Pseudomonadati</taxon>
        <taxon>Acidobacteriota</taxon>
        <taxon>Terriglobia</taxon>
        <taxon>Terriglobales</taxon>
        <taxon>Acidobacteriaceae</taxon>
        <taxon>Occallatibacter</taxon>
    </lineage>
</organism>
<dbReference type="Proteomes" id="UP001059380">
    <property type="component" value="Chromosome"/>
</dbReference>
<dbReference type="RefSeq" id="WP_260793178.1">
    <property type="nucleotide sequence ID" value="NZ_CP093313.1"/>
</dbReference>
<dbReference type="EMBL" id="CP093313">
    <property type="protein sequence ID" value="UWZ83768.1"/>
    <property type="molecule type" value="Genomic_DNA"/>
</dbReference>
<evidence type="ECO:0000256" key="1">
    <source>
        <dbReference type="SAM" id="SignalP"/>
    </source>
</evidence>
<name>A0A9J7BLZ7_9BACT</name>
<gene>
    <name evidence="2" type="ORF">MOP44_24790</name>
</gene>
<dbReference type="KEGG" id="orp:MOP44_24790"/>
<keyword evidence="1" id="KW-0732">Signal</keyword>
<sequence>MRLSKHWATTLISRGLICGLFVAPVASHATTCTSQAEMHGPDRDALASAAQRLNVAVVQQDSQTVLSALLPAVASQADSIREAVEAGGPSVKGGQAQINTMYLLDATSNTAPADAQFFCSNADGSMTVTITLGNLPPGKFGVVQSYVTGTAPGGANPGIIAQITFILGLDGNAWKLGGVFIRPAMLGGHDGVWYWQRARELAKSDSPWAAYYAYQAARYLLLPVDFMASPNLERLDQEISQIKSAPAFPYSVTAGDRTFKIDNVHFDASLREADLGINYESTGVSDPAAQRTEATAVMSAFLKAQPALRQSFHGLWAYALNNGKVTPVMELPMNQIP</sequence>
<evidence type="ECO:0008006" key="4">
    <source>
        <dbReference type="Google" id="ProtNLM"/>
    </source>
</evidence>
<reference evidence="2" key="1">
    <citation type="submission" date="2021-04" db="EMBL/GenBank/DDBJ databases">
        <title>Phylogenetic analysis of Acidobacteriaceae.</title>
        <authorList>
            <person name="Qiu L."/>
            <person name="Zhang Q."/>
        </authorList>
    </citation>
    <scope>NUCLEOTIDE SEQUENCE</scope>
    <source>
        <strain evidence="2">DSM 25168</strain>
    </source>
</reference>
<proteinExistence type="predicted"/>
<evidence type="ECO:0000313" key="2">
    <source>
        <dbReference type="EMBL" id="UWZ83768.1"/>
    </source>
</evidence>
<evidence type="ECO:0000313" key="3">
    <source>
        <dbReference type="Proteomes" id="UP001059380"/>
    </source>
</evidence>
<accession>A0A9J7BLZ7</accession>
<feature type="signal peptide" evidence="1">
    <location>
        <begin position="1"/>
        <end position="29"/>
    </location>
</feature>
<feature type="chain" id="PRO_5039891092" description="DUF2066 domain-containing protein" evidence="1">
    <location>
        <begin position="30"/>
        <end position="337"/>
    </location>
</feature>
<keyword evidence="3" id="KW-1185">Reference proteome</keyword>